<accession>A0ABY6D3U3</accession>
<dbReference type="InterPro" id="IPR019734">
    <property type="entry name" value="TPR_rpt"/>
</dbReference>
<dbReference type="Pfam" id="PF13176">
    <property type="entry name" value="TPR_7"/>
    <property type="match status" value="1"/>
</dbReference>
<dbReference type="CDD" id="cd06170">
    <property type="entry name" value="LuxR_C_like"/>
    <property type="match status" value="1"/>
</dbReference>
<keyword evidence="7" id="KW-1185">Reference proteome</keyword>
<dbReference type="EMBL" id="CP106735">
    <property type="protein sequence ID" value="UXX80834.1"/>
    <property type="molecule type" value="Genomic_DNA"/>
</dbReference>
<dbReference type="Pfam" id="PF00196">
    <property type="entry name" value="GerE"/>
    <property type="match status" value="1"/>
</dbReference>
<dbReference type="InterPro" id="IPR011990">
    <property type="entry name" value="TPR-like_helical_dom_sf"/>
</dbReference>
<dbReference type="Gene3D" id="1.25.40.10">
    <property type="entry name" value="Tetratricopeptide repeat domain"/>
    <property type="match status" value="2"/>
</dbReference>
<evidence type="ECO:0000313" key="6">
    <source>
        <dbReference type="EMBL" id="UXX80834.1"/>
    </source>
</evidence>
<dbReference type="PROSITE" id="PS50043">
    <property type="entry name" value="HTH_LUXR_2"/>
    <property type="match status" value="1"/>
</dbReference>
<dbReference type="PRINTS" id="PR00038">
    <property type="entry name" value="HTHLUXR"/>
</dbReference>
<feature type="transmembrane region" description="Helical" evidence="4">
    <location>
        <begin position="393"/>
        <end position="412"/>
    </location>
</feature>
<organism evidence="6 7">
    <name type="scientific">Reichenbachiella carrageenanivorans</name>
    <dbReference type="NCBI Taxonomy" id="2979869"/>
    <lineage>
        <taxon>Bacteria</taxon>
        <taxon>Pseudomonadati</taxon>
        <taxon>Bacteroidota</taxon>
        <taxon>Cytophagia</taxon>
        <taxon>Cytophagales</taxon>
        <taxon>Reichenbachiellaceae</taxon>
        <taxon>Reichenbachiella</taxon>
    </lineage>
</organism>
<protein>
    <submittedName>
        <fullName evidence="6">Tetratricopeptide repeat protein</fullName>
    </submittedName>
</protein>
<sequence length="517" mass="59543">MKKIIFALLLIGAYHVHSQGVPDSIEHQLAKMNGDALRVQHLLDLANQYFRSNPELSRDLLDRSLLIADSSNRRVDYGKILVQYGIIHLYQGRIEWADSLYKQAQKLFIGEQDTVGIIRTFKELGTLHYKIGNDSAAISNGYAAYKLAEKINEDLLLAFISNNLSSAYRNLGDYENSVYFLRKAIKVKEKLSDKSVGSSYHNLGITLKSMGLIDSAKYYFQKSIKSKKKYQDKRGLANSYNSMTYFFIDPFNADSLFYYHYKCIALDEELGDTISLSFDWHSLADTYRQIKNWDKAIEYAIKSLAIAKDGEVIELNYQYLAEAYQAKGEFERSNQMLSKYVFIHDSLRRIEKENSIAEMKVKFDTERKEKENQILKGENRINELELSQARTQMYLILMLTLVLTIGLIFAIVQHRLRKKLLVAEIDELRAKINSNLIQKGVALNVTLESFNKKNHNDLTEREYEILKLAITQKSNSQIAEEVFVSVNTVKFHLKNIFNKLGVANRVEALELVTQKHS</sequence>
<evidence type="ECO:0000256" key="1">
    <source>
        <dbReference type="ARBA" id="ARBA00023015"/>
    </source>
</evidence>
<reference evidence="6" key="1">
    <citation type="submission" date="2022-10" db="EMBL/GenBank/DDBJ databases">
        <title>Comparative genomics and taxonomic characterization of three novel marine species of genus Reichenbachiella exhibiting antioxidant and polysaccharide degradation activities.</title>
        <authorList>
            <person name="Muhammad N."/>
            <person name="Lee Y.-J."/>
            <person name="Ko J."/>
            <person name="Kim S.-G."/>
        </authorList>
    </citation>
    <scope>NUCLEOTIDE SEQUENCE</scope>
    <source>
        <strain evidence="6">Wsw4-B4</strain>
    </source>
</reference>
<feature type="domain" description="HTH luxR-type" evidence="5">
    <location>
        <begin position="451"/>
        <end position="516"/>
    </location>
</feature>
<gene>
    <name evidence="6" type="ORF">N7E81_06940</name>
</gene>
<keyword evidence="4" id="KW-1133">Transmembrane helix</keyword>
<evidence type="ECO:0000256" key="4">
    <source>
        <dbReference type="SAM" id="Phobius"/>
    </source>
</evidence>
<evidence type="ECO:0000256" key="2">
    <source>
        <dbReference type="ARBA" id="ARBA00023125"/>
    </source>
</evidence>
<dbReference type="SMART" id="SM00028">
    <property type="entry name" value="TPR"/>
    <property type="match status" value="5"/>
</dbReference>
<dbReference type="RefSeq" id="WP_263052563.1">
    <property type="nucleotide sequence ID" value="NZ_CP106735.1"/>
</dbReference>
<dbReference type="InterPro" id="IPR036388">
    <property type="entry name" value="WH-like_DNA-bd_sf"/>
</dbReference>
<dbReference type="PANTHER" id="PTHR44688:SF16">
    <property type="entry name" value="DNA-BINDING TRANSCRIPTIONAL ACTIVATOR DEVR_DOSR"/>
    <property type="match status" value="1"/>
</dbReference>
<dbReference type="SMART" id="SM00421">
    <property type="entry name" value="HTH_LUXR"/>
    <property type="match status" value="1"/>
</dbReference>
<dbReference type="SUPFAM" id="SSF48452">
    <property type="entry name" value="TPR-like"/>
    <property type="match status" value="1"/>
</dbReference>
<keyword evidence="4" id="KW-0472">Membrane</keyword>
<dbReference type="PANTHER" id="PTHR44688">
    <property type="entry name" value="DNA-BINDING TRANSCRIPTIONAL ACTIVATOR DEVR_DOSR"/>
    <property type="match status" value="1"/>
</dbReference>
<dbReference type="InterPro" id="IPR000792">
    <property type="entry name" value="Tscrpt_reg_LuxR_C"/>
</dbReference>
<proteinExistence type="predicted"/>
<evidence type="ECO:0000256" key="3">
    <source>
        <dbReference type="ARBA" id="ARBA00023163"/>
    </source>
</evidence>
<keyword evidence="1" id="KW-0805">Transcription regulation</keyword>
<name>A0ABY6D3U3_9BACT</name>
<evidence type="ECO:0000259" key="5">
    <source>
        <dbReference type="PROSITE" id="PS50043"/>
    </source>
</evidence>
<keyword evidence="3" id="KW-0804">Transcription</keyword>
<keyword evidence="2" id="KW-0238">DNA-binding</keyword>
<dbReference type="InterPro" id="IPR016032">
    <property type="entry name" value="Sig_transdc_resp-reg_C-effctor"/>
</dbReference>
<evidence type="ECO:0000313" key="7">
    <source>
        <dbReference type="Proteomes" id="UP001062165"/>
    </source>
</evidence>
<dbReference type="Gene3D" id="1.10.10.10">
    <property type="entry name" value="Winged helix-like DNA-binding domain superfamily/Winged helix DNA-binding domain"/>
    <property type="match status" value="1"/>
</dbReference>
<keyword evidence="4" id="KW-0812">Transmembrane</keyword>
<dbReference type="Proteomes" id="UP001062165">
    <property type="component" value="Chromosome"/>
</dbReference>
<dbReference type="SUPFAM" id="SSF46894">
    <property type="entry name" value="C-terminal effector domain of the bipartite response regulators"/>
    <property type="match status" value="1"/>
</dbReference>
<dbReference type="Pfam" id="PF13424">
    <property type="entry name" value="TPR_12"/>
    <property type="match status" value="1"/>
</dbReference>